<dbReference type="Pfam" id="PF04932">
    <property type="entry name" value="Wzy_C"/>
    <property type="match status" value="1"/>
</dbReference>
<dbReference type="EMBL" id="BAABBO010000022">
    <property type="protein sequence ID" value="GAA3978156.1"/>
    <property type="molecule type" value="Genomic_DNA"/>
</dbReference>
<evidence type="ECO:0000256" key="3">
    <source>
        <dbReference type="ARBA" id="ARBA00022989"/>
    </source>
</evidence>
<feature type="transmembrane region" description="Helical" evidence="5">
    <location>
        <begin position="89"/>
        <end position="107"/>
    </location>
</feature>
<accession>A0ABP7Q913</accession>
<evidence type="ECO:0000313" key="7">
    <source>
        <dbReference type="EMBL" id="GAA3978156.1"/>
    </source>
</evidence>
<organism evidence="7 8">
    <name type="scientific">Allohahella marinimesophila</name>
    <dbReference type="NCBI Taxonomy" id="1054972"/>
    <lineage>
        <taxon>Bacteria</taxon>
        <taxon>Pseudomonadati</taxon>
        <taxon>Pseudomonadota</taxon>
        <taxon>Gammaproteobacteria</taxon>
        <taxon>Oceanospirillales</taxon>
        <taxon>Hahellaceae</taxon>
        <taxon>Allohahella</taxon>
    </lineage>
</organism>
<dbReference type="PANTHER" id="PTHR37422:SF13">
    <property type="entry name" value="LIPOPOLYSACCHARIDE BIOSYNTHESIS PROTEIN PA4999-RELATED"/>
    <property type="match status" value="1"/>
</dbReference>
<keyword evidence="4 5" id="KW-0472">Membrane</keyword>
<feature type="transmembrane region" description="Helical" evidence="5">
    <location>
        <begin position="133"/>
        <end position="150"/>
    </location>
</feature>
<comment type="caution">
    <text evidence="7">The sequence shown here is derived from an EMBL/GenBank/DDBJ whole genome shotgun (WGS) entry which is preliminary data.</text>
</comment>
<keyword evidence="2 5" id="KW-0812">Transmembrane</keyword>
<evidence type="ECO:0000256" key="2">
    <source>
        <dbReference type="ARBA" id="ARBA00022692"/>
    </source>
</evidence>
<evidence type="ECO:0000256" key="4">
    <source>
        <dbReference type="ARBA" id="ARBA00023136"/>
    </source>
</evidence>
<sequence length="214" mass="24026">MVVMLFSFVAFLLLPAEFKARFETAGDDGTSNLRLFYWGIASDMAADNPVLGVGYYNWIPYYKAYHFDPSIKYKAEEIHSTYFQAMAELGYSGLVLLLAFAFATWRLNRATALAMLPYQGEEMAKFYRNTAKALNIGSFSLFITCAFISALYYPFFWMQGIFAGLLYGVSRIRYSPARAGKLPASGTVNTQRLRVGKQVGVVQPPPVPSFQSKK</sequence>
<dbReference type="PANTHER" id="PTHR37422">
    <property type="entry name" value="TEICHURONIC ACID BIOSYNTHESIS PROTEIN TUAE"/>
    <property type="match status" value="1"/>
</dbReference>
<dbReference type="InterPro" id="IPR051533">
    <property type="entry name" value="WaaL-like"/>
</dbReference>
<dbReference type="Proteomes" id="UP001501337">
    <property type="component" value="Unassembled WGS sequence"/>
</dbReference>
<keyword evidence="8" id="KW-1185">Reference proteome</keyword>
<keyword evidence="3 5" id="KW-1133">Transmembrane helix</keyword>
<evidence type="ECO:0000313" key="8">
    <source>
        <dbReference type="Proteomes" id="UP001501337"/>
    </source>
</evidence>
<gene>
    <name evidence="7" type="ORF">GCM10022278_38550</name>
</gene>
<evidence type="ECO:0000256" key="5">
    <source>
        <dbReference type="SAM" id="Phobius"/>
    </source>
</evidence>
<dbReference type="InterPro" id="IPR007016">
    <property type="entry name" value="O-antigen_ligase-rel_domated"/>
</dbReference>
<evidence type="ECO:0000256" key="1">
    <source>
        <dbReference type="ARBA" id="ARBA00004141"/>
    </source>
</evidence>
<protein>
    <recommendedName>
        <fullName evidence="6">O-antigen ligase-related domain-containing protein</fullName>
    </recommendedName>
</protein>
<reference evidence="8" key="1">
    <citation type="journal article" date="2019" name="Int. J. Syst. Evol. Microbiol.">
        <title>The Global Catalogue of Microorganisms (GCM) 10K type strain sequencing project: providing services to taxonomists for standard genome sequencing and annotation.</title>
        <authorList>
            <consortium name="The Broad Institute Genomics Platform"/>
            <consortium name="The Broad Institute Genome Sequencing Center for Infectious Disease"/>
            <person name="Wu L."/>
            <person name="Ma J."/>
        </authorList>
    </citation>
    <scope>NUCLEOTIDE SEQUENCE [LARGE SCALE GENOMIC DNA]</scope>
    <source>
        <strain evidence="8">JCM 17555</strain>
    </source>
</reference>
<name>A0ABP7Q913_9GAMM</name>
<feature type="domain" description="O-antigen ligase-related" evidence="6">
    <location>
        <begin position="2"/>
        <end position="98"/>
    </location>
</feature>
<evidence type="ECO:0000259" key="6">
    <source>
        <dbReference type="Pfam" id="PF04932"/>
    </source>
</evidence>
<proteinExistence type="predicted"/>
<comment type="subcellular location">
    <subcellularLocation>
        <location evidence="1">Membrane</location>
        <topology evidence="1">Multi-pass membrane protein</topology>
    </subcellularLocation>
</comment>